<dbReference type="SUPFAM" id="SSF82671">
    <property type="entry name" value="SEA domain"/>
    <property type="match status" value="2"/>
</dbReference>
<feature type="domain" description="SEA" evidence="5">
    <location>
        <begin position="1205"/>
        <end position="1328"/>
    </location>
</feature>
<dbReference type="GeneID" id="110979184"/>
<comment type="caution">
    <text evidence="1">Lacks conserved residue(s) required for the propagation of feature annotation.</text>
</comment>
<dbReference type="OrthoDB" id="10040649at2759"/>
<feature type="region of interest" description="Disordered" evidence="2">
    <location>
        <begin position="594"/>
        <end position="647"/>
    </location>
</feature>
<dbReference type="InterPro" id="IPR000082">
    <property type="entry name" value="SEA_dom"/>
</dbReference>
<feature type="domain" description="SEA" evidence="5">
    <location>
        <begin position="1029"/>
        <end position="1152"/>
    </location>
</feature>
<feature type="transmembrane region" description="Helical" evidence="3">
    <location>
        <begin position="1433"/>
        <end position="1454"/>
    </location>
</feature>
<dbReference type="PROSITE" id="PS50026">
    <property type="entry name" value="EGF_3"/>
    <property type="match status" value="1"/>
</dbReference>
<feature type="compositionally biased region" description="Polar residues" evidence="2">
    <location>
        <begin position="1603"/>
        <end position="1612"/>
    </location>
</feature>
<evidence type="ECO:0000259" key="6">
    <source>
        <dbReference type="PROSITE" id="PS50026"/>
    </source>
</evidence>
<keyword evidence="4" id="KW-0732">Signal</keyword>
<keyword evidence="3" id="KW-0812">Transmembrane</keyword>
<dbReference type="Gene3D" id="3.30.70.960">
    <property type="entry name" value="SEA domain"/>
    <property type="match status" value="2"/>
</dbReference>
<accession>A0A8B7YB74</accession>
<dbReference type="Proteomes" id="UP000694845">
    <property type="component" value="Unplaced"/>
</dbReference>
<name>A0A8B7YB74_ACAPL</name>
<keyword evidence="3" id="KW-0472">Membrane</keyword>
<evidence type="ECO:0000256" key="1">
    <source>
        <dbReference type="PROSITE-ProRule" id="PRU00076"/>
    </source>
</evidence>
<feature type="region of interest" description="Disordered" evidence="2">
    <location>
        <begin position="55"/>
        <end position="211"/>
    </location>
</feature>
<evidence type="ECO:0000256" key="2">
    <source>
        <dbReference type="SAM" id="MobiDB-lite"/>
    </source>
</evidence>
<feature type="region of interest" description="Disordered" evidence="2">
    <location>
        <begin position="517"/>
        <end position="560"/>
    </location>
</feature>
<evidence type="ECO:0000256" key="4">
    <source>
        <dbReference type="SAM" id="SignalP"/>
    </source>
</evidence>
<evidence type="ECO:0000313" key="7">
    <source>
        <dbReference type="Proteomes" id="UP000694845"/>
    </source>
</evidence>
<proteinExistence type="predicted"/>
<reference evidence="8" key="1">
    <citation type="submission" date="2025-08" db="UniProtKB">
        <authorList>
            <consortium name="RefSeq"/>
        </authorList>
    </citation>
    <scope>IDENTIFICATION</scope>
</reference>
<keyword evidence="1" id="KW-0245">EGF-like domain</keyword>
<organism evidence="7 8">
    <name type="scientific">Acanthaster planci</name>
    <name type="common">Crown-of-thorns starfish</name>
    <dbReference type="NCBI Taxonomy" id="133434"/>
    <lineage>
        <taxon>Eukaryota</taxon>
        <taxon>Metazoa</taxon>
        <taxon>Echinodermata</taxon>
        <taxon>Eleutherozoa</taxon>
        <taxon>Asterozoa</taxon>
        <taxon>Asteroidea</taxon>
        <taxon>Valvatacea</taxon>
        <taxon>Valvatida</taxon>
        <taxon>Acanthasteridae</taxon>
        <taxon>Acanthaster</taxon>
    </lineage>
</organism>
<feature type="domain" description="EGF-like" evidence="6">
    <location>
        <begin position="1325"/>
        <end position="1364"/>
    </location>
</feature>
<feature type="compositionally biased region" description="Polar residues" evidence="2">
    <location>
        <begin position="119"/>
        <end position="179"/>
    </location>
</feature>
<feature type="signal peptide" evidence="4">
    <location>
        <begin position="1"/>
        <end position="27"/>
    </location>
</feature>
<keyword evidence="7" id="KW-1185">Reference proteome</keyword>
<sequence>MALGAEDWPESAIMKAHFLLMAMLVMASTSPFATQTDSSTKDTTLEVGKLTSMSSLATVNTSTPNYPNRQTQNDDPTSPSKSTTNVLKNQTTTFSTPTAEDVNGTQIQSTWKTSAVDDQLTQSDSLTNIPSDQNVTASASSTENTLTSTSFSTPMSGQTTVGSNLTNLVPTRTQSQMPSTPYHVTDDVNATSSQSSPTSIGPTPAEETVSQQDSTLFHVAGDIIEENSTVPSTNVLERNLTSTSFVSSPHVDSQMRAESNSTISVGVISANQSVTSLSPHTDETPNATLPRSTIATVKEGSTLSFGIESDILTSDVPTSKSLLADVQMTTDTNMTALSGAPSEIENVTTINSPSPFLSTLANARTSLDTNPTVSIPNNSNGPHTFVSQPSTPEKNSTPPSSTKLPTNSQSVIVIKPTTLGPNVSESQTVTTLLFSTAGSNTTSSLSTSQSPLINTQTTRKITLSLSTPDTSPGQNVTASSFQTAANISASALPVPNSTPSNISLTTAETNLVTSASNVSDSTLFKTDSKSSSSQPTSFSPVKSQPTDDIKPPTLVPNENGTAQINLTTSLSQLSNGQSTVATVSTFSVTVEKNISAPSPSMSSTQPIYNQSTVETTSTISGWNDTSNSPHTTSENSSISNQPLSKLSSSQTTLISKSTFWGNVSTPRSQPTTESDSSQQLTTEGMVLNSTTPMANISDMTLPPSNFNTSTTVWTSTNDSGSTSPFLGFSASTPVWTSTSNPDLTSPVSRFNESTPTLEKTDNSASTPPVTEVSASTHLGSSTNNLGLTSSVSRSIQSTPIEASTDNSDLTSPVPFQNASTPVRPSNNYSHFTSPVPDYNESTPVWTLTDSSNVTSPIQKETESTFNGKPLSSVIPGHNASTSPWVSSYNANNSQQYLSDPTMNSTSTIQTMSSNLPAYDSTTMSTQSSSHGSLHQTTIDMPVTAGDMTNLTSLTTTPTSAQENNATVSVFTSTFDNTSLKVTRDTLTTVTYTTLNDSLSTVRGDNESAAMSTQVTTSATIDTNTTILLQERSFEGVLRVVSFKGVSAIYNSSLEDPTSSFYQELKSSVEKFVNSIFTRSSLTRDDYLECIVRNFSNGSVVVNFGALLRPTSTVTEGDLESVATTILDVTQGTFPGSDITVDPAATSFRTTTGTPPAGPTPTISQSAFSVTPPTTEDTKYDNSSDAVSTLAVAPATNISGPTLQLEERSFEGMFRIVSWRGADAVYNSSLADPNSLFYKQLEGSIKKFVDGIYKLSLVTRDDYLGSTVRRFNNGSVLVNFGLLFRPTSTVTIANLKSLATTILEATQGTLPGTDITVDPAVTTFTLTNECELEIDDCSMYALCRDLGADGFTCQCLPGTVDTMADRPGRLCLYPTTLGPGGQITTAGLAVPTEGMHPTTPGVLSTGSSSPVPKSSVTMTTESATAGKKDEWEGWQIGLFVLGVTVGILLLAAVIYRLAVLRRHCRYAVDPERRDEQARAERAARRDRSWSFMYRRPDGDGTPDPAEYTDGGFGGSLLPADGRAVTPTAPPLETAVNEMNETGVQTDPVPGESSSHRVGGDGMDQEDDESVAHGQPTSTAQQLEESTSVDMEGNGDQEKTKNEGESTSDGCIVM</sequence>
<feature type="compositionally biased region" description="Low complexity" evidence="2">
    <location>
        <begin position="519"/>
        <end position="543"/>
    </location>
</feature>
<feature type="compositionally biased region" description="Polar residues" evidence="2">
    <location>
        <begin position="1573"/>
        <end position="1587"/>
    </location>
</feature>
<feature type="region of interest" description="Disordered" evidence="2">
    <location>
        <begin position="1491"/>
        <end position="1528"/>
    </location>
</feature>
<feature type="compositionally biased region" description="Polar residues" evidence="2">
    <location>
        <begin position="55"/>
        <end position="113"/>
    </location>
</feature>
<evidence type="ECO:0000259" key="5">
    <source>
        <dbReference type="PROSITE" id="PS50024"/>
    </source>
</evidence>
<feature type="region of interest" description="Disordered" evidence="2">
    <location>
        <begin position="659"/>
        <end position="681"/>
    </location>
</feature>
<feature type="region of interest" description="Disordered" evidence="2">
    <location>
        <begin position="1149"/>
        <end position="1179"/>
    </location>
</feature>
<dbReference type="KEGG" id="aplc:110979184"/>
<feature type="compositionally biased region" description="Polar residues" evidence="2">
    <location>
        <begin position="1162"/>
        <end position="1174"/>
    </location>
</feature>
<feature type="chain" id="PRO_5034700725" evidence="4">
    <location>
        <begin position="28"/>
        <end position="1612"/>
    </location>
</feature>
<evidence type="ECO:0000256" key="3">
    <source>
        <dbReference type="SAM" id="Phobius"/>
    </source>
</evidence>
<feature type="region of interest" description="Disordered" evidence="2">
    <location>
        <begin position="1540"/>
        <end position="1612"/>
    </location>
</feature>
<dbReference type="SMART" id="SM00200">
    <property type="entry name" value="SEA"/>
    <property type="match status" value="2"/>
</dbReference>
<dbReference type="RefSeq" id="XP_022090468.1">
    <property type="nucleotide sequence ID" value="XM_022234776.1"/>
</dbReference>
<dbReference type="InterPro" id="IPR036364">
    <property type="entry name" value="SEA_dom_sf"/>
</dbReference>
<feature type="compositionally biased region" description="Polar residues" evidence="2">
    <location>
        <begin position="188"/>
        <end position="201"/>
    </location>
</feature>
<evidence type="ECO:0000313" key="8">
    <source>
        <dbReference type="RefSeq" id="XP_022090468.1"/>
    </source>
</evidence>
<dbReference type="OMA" id="PIHEYNA"/>
<dbReference type="PROSITE" id="PS50024">
    <property type="entry name" value="SEA"/>
    <property type="match status" value="2"/>
</dbReference>
<dbReference type="InterPro" id="IPR000742">
    <property type="entry name" value="EGF"/>
</dbReference>
<dbReference type="Pfam" id="PF01390">
    <property type="entry name" value="SEA"/>
    <property type="match status" value="2"/>
</dbReference>
<feature type="region of interest" description="Disordered" evidence="2">
    <location>
        <begin position="735"/>
        <end position="827"/>
    </location>
</feature>
<feature type="compositionally biased region" description="Polar residues" evidence="2">
    <location>
        <begin position="595"/>
        <end position="647"/>
    </location>
</feature>
<protein>
    <submittedName>
        <fullName evidence="8">GPI-anchored protein pfl2</fullName>
    </submittedName>
</protein>
<feature type="region of interest" description="Disordered" evidence="2">
    <location>
        <begin position="368"/>
        <end position="408"/>
    </location>
</feature>
<gene>
    <name evidence="8" type="primary">LOC110979184</name>
</gene>
<keyword evidence="3" id="KW-1133">Transmembrane helix</keyword>